<evidence type="ECO:0000313" key="6">
    <source>
        <dbReference type="Proteomes" id="UP000627464"/>
    </source>
</evidence>
<proteinExistence type="inferred from homology"/>
<dbReference type="Proteomes" id="UP000627464">
    <property type="component" value="Unassembled WGS sequence"/>
</dbReference>
<protein>
    <recommendedName>
        <fullName evidence="7">Sugar O-acetyltransferase</fullName>
    </recommendedName>
</protein>
<name>A0ABQ1GJH5_9GAMM</name>
<reference evidence="6" key="1">
    <citation type="journal article" date="2019" name="Int. J. Syst. Evol. Microbiol.">
        <title>The Global Catalogue of Microorganisms (GCM) 10K type strain sequencing project: providing services to taxonomists for standard genome sequencing and annotation.</title>
        <authorList>
            <consortium name="The Broad Institute Genomics Platform"/>
            <consortium name="The Broad Institute Genome Sequencing Center for Infectious Disease"/>
            <person name="Wu L."/>
            <person name="Ma J."/>
        </authorList>
    </citation>
    <scope>NUCLEOTIDE SEQUENCE [LARGE SCALE GENOMIC DNA]</scope>
    <source>
        <strain evidence="6">CGMCC 1.12806</strain>
    </source>
</reference>
<dbReference type="PANTHER" id="PTHR23416">
    <property type="entry name" value="SIALIC ACID SYNTHASE-RELATED"/>
    <property type="match status" value="1"/>
</dbReference>
<keyword evidence="3" id="KW-0677">Repeat</keyword>
<evidence type="ECO:0000256" key="4">
    <source>
        <dbReference type="ARBA" id="ARBA00023315"/>
    </source>
</evidence>
<evidence type="ECO:0000256" key="2">
    <source>
        <dbReference type="ARBA" id="ARBA00022679"/>
    </source>
</evidence>
<dbReference type="InterPro" id="IPR018357">
    <property type="entry name" value="Hexapep_transf_CS"/>
</dbReference>
<dbReference type="InterPro" id="IPR011004">
    <property type="entry name" value="Trimer_LpxA-like_sf"/>
</dbReference>
<dbReference type="SUPFAM" id="SSF51161">
    <property type="entry name" value="Trimeric LpxA-like enzymes"/>
    <property type="match status" value="1"/>
</dbReference>
<evidence type="ECO:0000256" key="1">
    <source>
        <dbReference type="ARBA" id="ARBA00007274"/>
    </source>
</evidence>
<comment type="similarity">
    <text evidence="1">Belongs to the transferase hexapeptide repeat family.</text>
</comment>
<dbReference type="InterPro" id="IPR051159">
    <property type="entry name" value="Hexapeptide_acetyltransf"/>
</dbReference>
<gene>
    <name evidence="5" type="ORF">GCM10011328_20330</name>
</gene>
<dbReference type="Gene3D" id="2.160.10.10">
    <property type="entry name" value="Hexapeptide repeat proteins"/>
    <property type="match status" value="1"/>
</dbReference>
<evidence type="ECO:0008006" key="7">
    <source>
        <dbReference type="Google" id="ProtNLM"/>
    </source>
</evidence>
<evidence type="ECO:0000256" key="3">
    <source>
        <dbReference type="ARBA" id="ARBA00022737"/>
    </source>
</evidence>
<dbReference type="InterPro" id="IPR001451">
    <property type="entry name" value="Hexapep"/>
</dbReference>
<dbReference type="Pfam" id="PF00132">
    <property type="entry name" value="Hexapep"/>
    <property type="match status" value="1"/>
</dbReference>
<dbReference type="PROSITE" id="PS00101">
    <property type="entry name" value="HEXAPEP_TRANSFERASES"/>
    <property type="match status" value="1"/>
</dbReference>
<dbReference type="EMBL" id="BMFZ01000004">
    <property type="protein sequence ID" value="GGA45109.1"/>
    <property type="molecule type" value="Genomic_DNA"/>
</dbReference>
<organism evidence="5 6">
    <name type="scientific">Hafnia psychrotolerans</name>
    <dbReference type="NCBI Taxonomy" id="1477018"/>
    <lineage>
        <taxon>Bacteria</taxon>
        <taxon>Pseudomonadati</taxon>
        <taxon>Pseudomonadota</taxon>
        <taxon>Gammaproteobacteria</taxon>
        <taxon>Enterobacterales</taxon>
        <taxon>Hafniaceae</taxon>
        <taxon>Hafnia</taxon>
    </lineage>
</organism>
<comment type="caution">
    <text evidence="5">The sequence shown here is derived from an EMBL/GenBank/DDBJ whole genome shotgun (WGS) entry which is preliminary data.</text>
</comment>
<sequence length="168" mass="18362">MLIYYLSGYCKVIKPARARNIFNVSHLESKKRNKILSKSEIVFEGNSSIIPPFFYEFGRIKIHDNVYINAGCIFLDNNNISIGCNTLIGPNVTLTSVTHPVDPAFRNTDIISSPIVIGDNVWIGAGVVVLPGVQIGRNSVIAANSVVKSDVPENVLFAGCPAVFKRNL</sequence>
<evidence type="ECO:0000313" key="5">
    <source>
        <dbReference type="EMBL" id="GGA45109.1"/>
    </source>
</evidence>
<keyword evidence="6" id="KW-1185">Reference proteome</keyword>
<keyword evidence="4" id="KW-0012">Acyltransferase</keyword>
<accession>A0ABQ1GJH5</accession>
<keyword evidence="2" id="KW-0808">Transferase</keyword>
<dbReference type="RefSeq" id="WP_188473165.1">
    <property type="nucleotide sequence ID" value="NZ_BMFZ01000004.1"/>
</dbReference>
<dbReference type="PANTHER" id="PTHR23416:SF23">
    <property type="entry name" value="ACETYLTRANSFERASE C18B11.09C-RELATED"/>
    <property type="match status" value="1"/>
</dbReference>